<feature type="compositionally biased region" description="Basic and acidic residues" evidence="1">
    <location>
        <begin position="240"/>
        <end position="255"/>
    </location>
</feature>
<keyword evidence="3" id="KW-1185">Reference proteome</keyword>
<name>A0A7U2F3B4_PHANO</name>
<organism evidence="2 3">
    <name type="scientific">Phaeosphaeria nodorum (strain SN15 / ATCC MYA-4574 / FGSC 10173)</name>
    <name type="common">Glume blotch fungus</name>
    <name type="synonym">Parastagonospora nodorum</name>
    <dbReference type="NCBI Taxonomy" id="321614"/>
    <lineage>
        <taxon>Eukaryota</taxon>
        <taxon>Fungi</taxon>
        <taxon>Dikarya</taxon>
        <taxon>Ascomycota</taxon>
        <taxon>Pezizomycotina</taxon>
        <taxon>Dothideomycetes</taxon>
        <taxon>Pleosporomycetidae</taxon>
        <taxon>Pleosporales</taxon>
        <taxon>Pleosporineae</taxon>
        <taxon>Phaeosphaeriaceae</taxon>
        <taxon>Parastagonospora</taxon>
    </lineage>
</organism>
<feature type="region of interest" description="Disordered" evidence="1">
    <location>
        <begin position="280"/>
        <end position="340"/>
    </location>
</feature>
<dbReference type="OrthoDB" id="2799468at2759"/>
<reference evidence="3" key="1">
    <citation type="journal article" date="2021" name="BMC Genomics">
        <title>Chromosome-level genome assembly and manually-curated proteome of model necrotroph Parastagonospora nodorum Sn15 reveals a genome-wide trove of candidate effector homologs, and redundancy of virulence-related functions within an accessory chromosome.</title>
        <authorList>
            <person name="Bertazzoni S."/>
            <person name="Jones D.A.B."/>
            <person name="Phan H.T."/>
            <person name="Tan K.-C."/>
            <person name="Hane J.K."/>
        </authorList>
    </citation>
    <scope>NUCLEOTIDE SEQUENCE [LARGE SCALE GENOMIC DNA]</scope>
    <source>
        <strain evidence="3">SN15 / ATCC MYA-4574 / FGSC 10173)</strain>
    </source>
</reference>
<dbReference type="AlphaFoldDB" id="A0A7U2F3B4"/>
<evidence type="ECO:0008006" key="4">
    <source>
        <dbReference type="Google" id="ProtNLM"/>
    </source>
</evidence>
<gene>
    <name evidence="2" type="ORF">JI435_152430</name>
</gene>
<feature type="compositionally biased region" description="Basic and acidic residues" evidence="1">
    <location>
        <begin position="313"/>
        <end position="326"/>
    </location>
</feature>
<evidence type="ECO:0000313" key="2">
    <source>
        <dbReference type="EMBL" id="QRC97907.1"/>
    </source>
</evidence>
<dbReference type="Proteomes" id="UP000663193">
    <property type="component" value="Chromosome 8"/>
</dbReference>
<protein>
    <recommendedName>
        <fullName evidence="4">SMP domain-containing protein</fullName>
    </recommendedName>
</protein>
<evidence type="ECO:0000313" key="3">
    <source>
        <dbReference type="Proteomes" id="UP000663193"/>
    </source>
</evidence>
<proteinExistence type="predicted"/>
<accession>A0A7U2F3B4</accession>
<evidence type="ECO:0000256" key="1">
    <source>
        <dbReference type="SAM" id="MobiDB-lite"/>
    </source>
</evidence>
<feature type="region of interest" description="Disordered" evidence="1">
    <location>
        <begin position="1"/>
        <end position="33"/>
    </location>
</feature>
<sequence>MSSSPKLSSMMSGATEKPGSMRTLDLLKKSQDAPADDPLVGIVKDVIHKLQNNPTSITTEDARRLSENTVVSDLQTAKIISAVEAIASSSAIIHQVDPTLGQAPRTSLPTIITDLKAAVDQNPNDVTTEVLKNAQNVVSKMQKAVGHTNAPHPELQAQLREEIAKIEPKVAEGTVTIEEANHLHSLEARAHGHTEKGGITSIAQSVAAKRERQLSLSSGSGSSGIRSRANSKTFIPQDQSRLDKESNPKNAEDAIKPGIEQGTASEDDVKLLHSCETRAHGHTEKGGLASSAQSVAAKKRQDSLSDQTNLTPEARKNLTKHEHEISQKLADMSVGSQAKV</sequence>
<feature type="region of interest" description="Disordered" evidence="1">
    <location>
        <begin position="210"/>
        <end position="266"/>
    </location>
</feature>
<feature type="compositionally biased region" description="Low complexity" evidence="1">
    <location>
        <begin position="1"/>
        <end position="12"/>
    </location>
</feature>
<dbReference type="VEuPathDB" id="FungiDB:JI435_152430"/>
<dbReference type="EMBL" id="CP069030">
    <property type="protein sequence ID" value="QRC97907.1"/>
    <property type="molecule type" value="Genomic_DNA"/>
</dbReference>
<dbReference type="OMA" id="SCETRAH"/>
<feature type="compositionally biased region" description="Low complexity" evidence="1">
    <location>
        <begin position="214"/>
        <end position="224"/>
    </location>
</feature>
<feature type="compositionally biased region" description="Polar residues" evidence="1">
    <location>
        <begin position="228"/>
        <end position="239"/>
    </location>
</feature>